<keyword evidence="1 6" id="KW-0808">Transferase</keyword>
<dbReference type="InterPro" id="IPR013320">
    <property type="entry name" value="ConA-like_dom_sf"/>
</dbReference>
<keyword evidence="6" id="KW-0052">Apoplast</keyword>
<sequence length="300" mass="34116">MNFSNLPKDLFYLVVLVLLASLAAHFRYPVVEAQVPVSFTQNYLSSTDPNHIRVLNAGGSVDLVLDQYSASGFASKNKYLFGFIKLQIKLVPGNSAGTVTAYYMASNTMQHDEIDFEFLGNVSGQPYSLQTNIYASGTGNREQRINLWFDPTADFHSYSVLWNKQQIIFLVDQTPIRVYMNSEDIGVPYLNQQPMGVYSSIWNGDQWATQGGSVKLDWTMAPFVASYQGFSIDACQVQNANTTPCIANTSNWWEYVDYQMLANRQINDLTWVRDNWLTYNYCADRRRFKTQAPECARNPL</sequence>
<dbReference type="EMBL" id="OZ023704">
    <property type="protein sequence ID" value="CAK9873636.1"/>
    <property type="molecule type" value="Genomic_DNA"/>
</dbReference>
<keyword evidence="9" id="KW-1185">Reference proteome</keyword>
<evidence type="ECO:0000256" key="3">
    <source>
        <dbReference type="ARBA" id="ARBA00023157"/>
    </source>
</evidence>
<keyword evidence="5 6" id="KW-0326">Glycosidase</keyword>
<dbReference type="SUPFAM" id="SSF49899">
    <property type="entry name" value="Concanavalin A-like lectins/glucanases"/>
    <property type="match status" value="1"/>
</dbReference>
<dbReference type="InterPro" id="IPR044791">
    <property type="entry name" value="Beta-glucanase/XTH"/>
</dbReference>
<evidence type="ECO:0000256" key="1">
    <source>
        <dbReference type="ARBA" id="ARBA00022679"/>
    </source>
</evidence>
<reference evidence="8" key="1">
    <citation type="submission" date="2024-03" db="EMBL/GenBank/DDBJ databases">
        <authorList>
            <consortium name="ELIXIR-Norway"/>
            <consortium name="Elixir Norway"/>
        </authorList>
    </citation>
    <scope>NUCLEOTIDE SEQUENCE</scope>
</reference>
<dbReference type="Gene3D" id="2.60.120.200">
    <property type="match status" value="1"/>
</dbReference>
<dbReference type="PROSITE" id="PS01034">
    <property type="entry name" value="GH16_1"/>
    <property type="match status" value="1"/>
</dbReference>
<evidence type="ECO:0000256" key="4">
    <source>
        <dbReference type="ARBA" id="ARBA00023180"/>
    </source>
</evidence>
<name>A0ABP1BE46_9BRYO</name>
<dbReference type="CDD" id="cd02176">
    <property type="entry name" value="GH16_XET"/>
    <property type="match status" value="1"/>
</dbReference>
<keyword evidence="6" id="KW-0732">Signal</keyword>
<dbReference type="InterPro" id="IPR000757">
    <property type="entry name" value="Beta-glucanase-like"/>
</dbReference>
<evidence type="ECO:0000256" key="2">
    <source>
        <dbReference type="ARBA" id="ARBA00022801"/>
    </source>
</evidence>
<evidence type="ECO:0000313" key="8">
    <source>
        <dbReference type="EMBL" id="CAK9873636.1"/>
    </source>
</evidence>
<dbReference type="InterPro" id="IPR016455">
    <property type="entry name" value="XTH"/>
</dbReference>
<comment type="PTM">
    <text evidence="6">Contains at least one intrachain disulfide bond essential for its enzymatic activity.</text>
</comment>
<dbReference type="Proteomes" id="UP001497522">
    <property type="component" value="Chromosome 3"/>
</dbReference>
<evidence type="ECO:0000256" key="5">
    <source>
        <dbReference type="ARBA" id="ARBA00023295"/>
    </source>
</evidence>
<dbReference type="InterPro" id="IPR008263">
    <property type="entry name" value="GH16_AS"/>
</dbReference>
<comment type="similarity">
    <text evidence="6">Belongs to the glycosyl hydrolase 16 family.</text>
</comment>
<keyword evidence="6" id="KW-0964">Secreted</keyword>
<accession>A0ABP1BE46</accession>
<dbReference type="PANTHER" id="PTHR31062">
    <property type="entry name" value="XYLOGLUCAN ENDOTRANSGLUCOSYLASE/HYDROLASE PROTEIN 8-RELATED"/>
    <property type="match status" value="1"/>
</dbReference>
<keyword evidence="4" id="KW-0325">Glycoprotein</keyword>
<dbReference type="PROSITE" id="PS51762">
    <property type="entry name" value="GH16_2"/>
    <property type="match status" value="1"/>
</dbReference>
<comment type="subcellular location">
    <subcellularLocation>
        <location evidence="6">Secreted</location>
        <location evidence="6">Cell wall</location>
    </subcellularLocation>
    <subcellularLocation>
        <location evidence="6">Secreted</location>
        <location evidence="6">Extracellular space</location>
        <location evidence="6">Apoplast</location>
    </subcellularLocation>
</comment>
<evidence type="ECO:0000259" key="7">
    <source>
        <dbReference type="PROSITE" id="PS51762"/>
    </source>
</evidence>
<dbReference type="Pfam" id="PF00722">
    <property type="entry name" value="Glyco_hydro_16"/>
    <property type="match status" value="1"/>
</dbReference>
<keyword evidence="6" id="KW-0134">Cell wall</keyword>
<dbReference type="PIRSF" id="PIRSF005604">
    <property type="entry name" value="XET"/>
    <property type="match status" value="1"/>
</dbReference>
<proteinExistence type="inferred from homology"/>
<evidence type="ECO:0000313" key="9">
    <source>
        <dbReference type="Proteomes" id="UP001497522"/>
    </source>
</evidence>
<evidence type="ECO:0000256" key="6">
    <source>
        <dbReference type="RuleBase" id="RU361120"/>
    </source>
</evidence>
<keyword evidence="2 6" id="KW-0378">Hydrolase</keyword>
<feature type="chain" id="PRO_5044982309" description="Xyloglucan endotransglucosylase/hydrolase" evidence="6">
    <location>
        <begin position="34"/>
        <end position="300"/>
    </location>
</feature>
<dbReference type="EC" id="2.4.1.207" evidence="6"/>
<gene>
    <name evidence="8" type="ORF">CSSPJE1EN2_LOCUS16108</name>
</gene>
<keyword evidence="6" id="KW-0961">Cell wall biogenesis/degradation</keyword>
<organism evidence="8 9">
    <name type="scientific">Sphagnum jensenii</name>
    <dbReference type="NCBI Taxonomy" id="128206"/>
    <lineage>
        <taxon>Eukaryota</taxon>
        <taxon>Viridiplantae</taxon>
        <taxon>Streptophyta</taxon>
        <taxon>Embryophyta</taxon>
        <taxon>Bryophyta</taxon>
        <taxon>Sphagnophytina</taxon>
        <taxon>Sphagnopsida</taxon>
        <taxon>Sphagnales</taxon>
        <taxon>Sphagnaceae</taxon>
        <taxon>Sphagnum</taxon>
    </lineage>
</organism>
<feature type="domain" description="GH16" evidence="7">
    <location>
        <begin position="37"/>
        <end position="227"/>
    </location>
</feature>
<feature type="signal peptide" evidence="6">
    <location>
        <begin position="1"/>
        <end position="33"/>
    </location>
</feature>
<dbReference type="InterPro" id="IPR010713">
    <property type="entry name" value="XET_C"/>
</dbReference>
<keyword evidence="3" id="KW-1015">Disulfide bond</keyword>
<dbReference type="Pfam" id="PF06955">
    <property type="entry name" value="XET_C"/>
    <property type="match status" value="1"/>
</dbReference>
<comment type="function">
    <text evidence="6">Catalyzes xyloglucan endohydrolysis (XEH) and/or endotransglycosylation (XET). Cleaves and religates xyloglucan polymers, an essential constituent of the primary cell wall, and thereby participates in cell wall construction of growing tissues.</text>
</comment>
<protein>
    <recommendedName>
        <fullName evidence="6">Xyloglucan endotransglucosylase/hydrolase</fullName>
        <ecNumber evidence="6">2.4.1.207</ecNumber>
    </recommendedName>
</protein>